<gene>
    <name evidence="11" type="primary">SLC2A4RG</name>
</gene>
<feature type="compositionally biased region" description="Polar residues" evidence="9">
    <location>
        <begin position="196"/>
        <end position="207"/>
    </location>
</feature>
<keyword evidence="8" id="KW-0539">Nucleus</keyword>
<feature type="region of interest" description="Disordered" evidence="9">
    <location>
        <begin position="267"/>
        <end position="302"/>
    </location>
</feature>
<feature type="compositionally biased region" description="Low complexity" evidence="9">
    <location>
        <begin position="319"/>
        <end position="332"/>
    </location>
</feature>
<evidence type="ECO:0000256" key="3">
    <source>
        <dbReference type="ARBA" id="ARBA00022771"/>
    </source>
</evidence>
<feature type="compositionally biased region" description="Basic and acidic residues" evidence="9">
    <location>
        <begin position="181"/>
        <end position="195"/>
    </location>
</feature>
<keyword evidence="10" id="KW-1185">Reference proteome</keyword>
<dbReference type="GeneID" id="106973698"/>
<accession>A0ABM3N8A7</accession>
<proteinExistence type="predicted"/>
<feature type="compositionally biased region" description="Gly residues" evidence="9">
    <location>
        <begin position="51"/>
        <end position="63"/>
    </location>
</feature>
<evidence type="ECO:0000256" key="4">
    <source>
        <dbReference type="ARBA" id="ARBA00022833"/>
    </source>
</evidence>
<evidence type="ECO:0000256" key="5">
    <source>
        <dbReference type="ARBA" id="ARBA00023015"/>
    </source>
</evidence>
<feature type="compositionally biased region" description="Pro residues" evidence="9">
    <location>
        <begin position="67"/>
        <end position="85"/>
    </location>
</feature>
<feature type="region of interest" description="Disordered" evidence="9">
    <location>
        <begin position="145"/>
        <end position="218"/>
    </location>
</feature>
<protein>
    <submittedName>
        <fullName evidence="11">SLC2A4 regulator isoform X2</fullName>
    </submittedName>
</protein>
<keyword evidence="4" id="KW-0862">Zinc</keyword>
<feature type="region of interest" description="Disordered" evidence="9">
    <location>
        <begin position="317"/>
        <end position="340"/>
    </location>
</feature>
<name>A0ABM3N8A7_ACIJB</name>
<evidence type="ECO:0000256" key="6">
    <source>
        <dbReference type="ARBA" id="ARBA00023125"/>
    </source>
</evidence>
<keyword evidence="3" id="KW-0863">Zinc-finger</keyword>
<dbReference type="RefSeq" id="XP_053055668.1">
    <property type="nucleotide sequence ID" value="XM_053199693.1"/>
</dbReference>
<keyword evidence="5" id="KW-0805">Transcription regulation</keyword>
<comment type="subcellular location">
    <subcellularLocation>
        <location evidence="1">Nucleus</location>
    </subcellularLocation>
</comment>
<feature type="compositionally biased region" description="Pro residues" evidence="9">
    <location>
        <begin position="109"/>
        <end position="119"/>
    </location>
</feature>
<dbReference type="PANTHER" id="PTHR13006:SF8">
    <property type="entry name" value="SLC2A4 REGULATOR"/>
    <property type="match status" value="1"/>
</dbReference>
<evidence type="ECO:0000313" key="11">
    <source>
        <dbReference type="RefSeq" id="XP_053055668.1"/>
    </source>
</evidence>
<keyword evidence="2" id="KW-0479">Metal-binding</keyword>
<evidence type="ECO:0000256" key="9">
    <source>
        <dbReference type="SAM" id="MobiDB-lite"/>
    </source>
</evidence>
<evidence type="ECO:0000256" key="8">
    <source>
        <dbReference type="ARBA" id="ARBA00023242"/>
    </source>
</evidence>
<evidence type="ECO:0000256" key="1">
    <source>
        <dbReference type="ARBA" id="ARBA00004123"/>
    </source>
</evidence>
<sequence length="444" mass="48344">MGARLAPAAGRLGMLIQRESQWACAGGGAAGRGARAARRGRGRPAASRPRGAGGGRLRAGVGGPASPARPGPGPCPERPPSPLQPRHPAGRPWRPSALRCPFRVAGAPRPVPPAGTPRPRPCRCPRRRRALPWAAALRAWSSRCLRSQSRGRRTWGSRGRGRGREERRGPRRRRRTSRCQRRGEPGSRAPGRETPQENPGWTRSWLRQPSPVCPPAPSFWGPQLQPVAQSLAWSPGRRPWCGHWAAAAAAETGAGTWPVTGPLRLSLHPHCPPRQPISYSGNLPQRRERRQAEPEQSDGEEDFYYTELDVGMDVLTDGLSSLSPASPSASVPPASPRLELPEPRTLSSLLHPLALPPVPVLSPVAPREARRGDDACQGCLAPTRPEPQPTTVRTCVPTPPSRLGASPRKPRGDAKKCRKVYGMDHRHLWCTACRWKKACQRFLD</sequence>
<evidence type="ECO:0000256" key="7">
    <source>
        <dbReference type="ARBA" id="ARBA00023163"/>
    </source>
</evidence>
<organism evidence="10 11">
    <name type="scientific">Acinonyx jubatus</name>
    <name type="common">Cheetah</name>
    <dbReference type="NCBI Taxonomy" id="32536"/>
    <lineage>
        <taxon>Eukaryota</taxon>
        <taxon>Metazoa</taxon>
        <taxon>Chordata</taxon>
        <taxon>Craniata</taxon>
        <taxon>Vertebrata</taxon>
        <taxon>Euteleostomi</taxon>
        <taxon>Mammalia</taxon>
        <taxon>Eutheria</taxon>
        <taxon>Laurasiatheria</taxon>
        <taxon>Carnivora</taxon>
        <taxon>Feliformia</taxon>
        <taxon>Felidae</taxon>
        <taxon>Felinae</taxon>
        <taxon>Acinonyx</taxon>
    </lineage>
</organism>
<reference evidence="11" key="1">
    <citation type="submission" date="2025-08" db="UniProtKB">
        <authorList>
            <consortium name="RefSeq"/>
        </authorList>
    </citation>
    <scope>IDENTIFICATION</scope>
    <source>
        <tissue evidence="11">Blood</tissue>
    </source>
</reference>
<keyword evidence="6" id="KW-0238">DNA-binding</keyword>
<feature type="region of interest" description="Disordered" evidence="9">
    <location>
        <begin position="24"/>
        <end position="125"/>
    </location>
</feature>
<keyword evidence="7" id="KW-0804">Transcription</keyword>
<feature type="compositionally biased region" description="Basic residues" evidence="9">
    <location>
        <begin position="169"/>
        <end position="180"/>
    </location>
</feature>
<dbReference type="SMART" id="SM01366">
    <property type="entry name" value="c-clamp"/>
    <property type="match status" value="1"/>
</dbReference>
<evidence type="ECO:0000313" key="10">
    <source>
        <dbReference type="Proteomes" id="UP001652583"/>
    </source>
</evidence>
<evidence type="ECO:0000256" key="2">
    <source>
        <dbReference type="ARBA" id="ARBA00022723"/>
    </source>
</evidence>
<dbReference type="InterPro" id="IPR052253">
    <property type="entry name" value="CR1/CR2-DNA-binding_regulator"/>
</dbReference>
<feature type="compositionally biased region" description="Basic residues" evidence="9">
    <location>
        <begin position="149"/>
        <end position="161"/>
    </location>
</feature>
<feature type="region of interest" description="Disordered" evidence="9">
    <location>
        <begin position="375"/>
        <end position="414"/>
    </location>
</feature>
<dbReference type="PANTHER" id="PTHR13006">
    <property type="entry name" value="PAPILLOMAVIRUS REGULATORY FACTOR PRF-1"/>
    <property type="match status" value="1"/>
</dbReference>
<dbReference type="Proteomes" id="UP001652583">
    <property type="component" value="Chromosome A3"/>
</dbReference>